<dbReference type="InterPro" id="IPR045867">
    <property type="entry name" value="DNA-dir_RpoC_beta_prime"/>
</dbReference>
<evidence type="ECO:0000256" key="6">
    <source>
        <dbReference type="ARBA" id="ARBA00023163"/>
    </source>
</evidence>
<dbReference type="AlphaFoldDB" id="A0A9W7G368"/>
<dbReference type="InterPro" id="IPR044893">
    <property type="entry name" value="RNA_pol_Rpb1_clamp_domain"/>
</dbReference>
<dbReference type="PANTHER" id="PTHR19376">
    <property type="entry name" value="DNA-DIRECTED RNA POLYMERASE"/>
    <property type="match status" value="1"/>
</dbReference>
<evidence type="ECO:0000256" key="4">
    <source>
        <dbReference type="ARBA" id="ARBA00022679"/>
    </source>
</evidence>
<dbReference type="GO" id="GO:0005736">
    <property type="term" value="C:RNA polymerase I complex"/>
    <property type="evidence" value="ECO:0007669"/>
    <property type="project" value="TreeGrafter"/>
</dbReference>
<accession>A0A9W7G368</accession>
<dbReference type="InterPro" id="IPR007080">
    <property type="entry name" value="RNA_pol_Rpb1_1"/>
</dbReference>
<dbReference type="EMBL" id="BRXZ01008744">
    <property type="protein sequence ID" value="GMI30337.1"/>
    <property type="molecule type" value="Genomic_DNA"/>
</dbReference>
<feature type="domain" description="RNA polymerase Rpb1" evidence="7">
    <location>
        <begin position="2"/>
        <end position="92"/>
    </location>
</feature>
<keyword evidence="4" id="KW-0808">Transferase</keyword>
<dbReference type="GO" id="GO:0003899">
    <property type="term" value="F:DNA-directed RNA polymerase activity"/>
    <property type="evidence" value="ECO:0007669"/>
    <property type="project" value="UniProtKB-EC"/>
</dbReference>
<evidence type="ECO:0000313" key="8">
    <source>
        <dbReference type="EMBL" id="GMI30337.1"/>
    </source>
</evidence>
<evidence type="ECO:0000259" key="7">
    <source>
        <dbReference type="Pfam" id="PF04997"/>
    </source>
</evidence>
<dbReference type="Proteomes" id="UP001165082">
    <property type="component" value="Unassembled WGS sequence"/>
</dbReference>
<dbReference type="GO" id="GO:0006351">
    <property type="term" value="P:DNA-templated transcription"/>
    <property type="evidence" value="ECO:0007669"/>
    <property type="project" value="InterPro"/>
</dbReference>
<proteinExistence type="inferred from homology"/>
<evidence type="ECO:0000256" key="1">
    <source>
        <dbReference type="ARBA" id="ARBA00006460"/>
    </source>
</evidence>
<dbReference type="EC" id="2.7.7.6" evidence="2"/>
<keyword evidence="5" id="KW-0548">Nucleotidyltransferase</keyword>
<reference evidence="8" key="1">
    <citation type="submission" date="2022-07" db="EMBL/GenBank/DDBJ databases">
        <title>Genome analysis of Parmales, a sister group of diatoms, reveals the evolutionary specialization of diatoms from phago-mixotrophs to photoautotrophs.</title>
        <authorList>
            <person name="Ban H."/>
            <person name="Sato S."/>
            <person name="Yoshikawa S."/>
            <person name="Kazumasa Y."/>
            <person name="Nakamura Y."/>
            <person name="Ichinomiya M."/>
            <person name="Saitoh K."/>
            <person name="Sato N."/>
            <person name="Blanc-Mathieu R."/>
            <person name="Endo H."/>
            <person name="Kuwata A."/>
            <person name="Ogata H."/>
        </authorList>
    </citation>
    <scope>NUCLEOTIDE SEQUENCE</scope>
</reference>
<comment type="caution">
    <text evidence="8">The sequence shown here is derived from an EMBL/GenBank/DDBJ whole genome shotgun (WGS) entry which is preliminary data.</text>
</comment>
<sequence>MYSSTEVRDLSCCEIISPHAYDTLGNALPSGCYDPRLGPVSKDDGSCVTCGMTYENCPGHIGHVELCVPAYNPLVFGELNRMLKAKCMNCHKYRGGGYKSRVAEAKIRLVEKGRVKEALAMDD</sequence>
<dbReference type="SUPFAM" id="SSF64484">
    <property type="entry name" value="beta and beta-prime subunits of DNA dependent RNA-polymerase"/>
    <property type="match status" value="1"/>
</dbReference>
<keyword evidence="9" id="KW-1185">Reference proteome</keyword>
<protein>
    <recommendedName>
        <fullName evidence="2">DNA-directed RNA polymerase</fullName>
        <ecNumber evidence="2">2.7.7.6</ecNumber>
    </recommendedName>
</protein>
<dbReference type="PANTHER" id="PTHR19376:SF11">
    <property type="entry name" value="DNA-DIRECTED RNA POLYMERASE I SUBUNIT RPA1"/>
    <property type="match status" value="1"/>
</dbReference>
<dbReference type="Pfam" id="PF04997">
    <property type="entry name" value="RNA_pol_Rpb1_1"/>
    <property type="match status" value="1"/>
</dbReference>
<keyword evidence="3" id="KW-0240">DNA-directed RNA polymerase</keyword>
<comment type="similarity">
    <text evidence="1">Belongs to the RNA polymerase beta' chain family.</text>
</comment>
<gene>
    <name evidence="8" type="ORF">TrRE_jg342</name>
</gene>
<organism evidence="8 9">
    <name type="scientific">Triparma retinervis</name>
    <dbReference type="NCBI Taxonomy" id="2557542"/>
    <lineage>
        <taxon>Eukaryota</taxon>
        <taxon>Sar</taxon>
        <taxon>Stramenopiles</taxon>
        <taxon>Ochrophyta</taxon>
        <taxon>Bolidophyceae</taxon>
        <taxon>Parmales</taxon>
        <taxon>Triparmaceae</taxon>
        <taxon>Triparma</taxon>
    </lineage>
</organism>
<evidence type="ECO:0000256" key="5">
    <source>
        <dbReference type="ARBA" id="ARBA00022695"/>
    </source>
</evidence>
<evidence type="ECO:0000256" key="2">
    <source>
        <dbReference type="ARBA" id="ARBA00012418"/>
    </source>
</evidence>
<dbReference type="Gene3D" id="4.10.860.120">
    <property type="entry name" value="RNA polymerase II, clamp domain"/>
    <property type="match status" value="1"/>
</dbReference>
<name>A0A9W7G368_9STRA</name>
<evidence type="ECO:0000256" key="3">
    <source>
        <dbReference type="ARBA" id="ARBA00022478"/>
    </source>
</evidence>
<dbReference type="OrthoDB" id="203215at2759"/>
<feature type="non-terminal residue" evidence="8">
    <location>
        <position position="1"/>
    </location>
</feature>
<dbReference type="GO" id="GO:0003677">
    <property type="term" value="F:DNA binding"/>
    <property type="evidence" value="ECO:0007669"/>
    <property type="project" value="InterPro"/>
</dbReference>
<evidence type="ECO:0000313" key="9">
    <source>
        <dbReference type="Proteomes" id="UP001165082"/>
    </source>
</evidence>
<keyword evidence="6" id="KW-0804">Transcription</keyword>